<organism evidence="1 2">
    <name type="scientific">Araneus ventricosus</name>
    <name type="common">Orbweaver spider</name>
    <name type="synonym">Epeira ventricosa</name>
    <dbReference type="NCBI Taxonomy" id="182803"/>
    <lineage>
        <taxon>Eukaryota</taxon>
        <taxon>Metazoa</taxon>
        <taxon>Ecdysozoa</taxon>
        <taxon>Arthropoda</taxon>
        <taxon>Chelicerata</taxon>
        <taxon>Arachnida</taxon>
        <taxon>Araneae</taxon>
        <taxon>Araneomorphae</taxon>
        <taxon>Entelegynae</taxon>
        <taxon>Araneoidea</taxon>
        <taxon>Araneidae</taxon>
        <taxon>Araneus</taxon>
    </lineage>
</organism>
<proteinExistence type="predicted"/>
<reference evidence="1 2" key="1">
    <citation type="journal article" date="2019" name="Sci. Rep.">
        <title>Orb-weaving spider Araneus ventricosus genome elucidates the spidroin gene catalogue.</title>
        <authorList>
            <person name="Kono N."/>
            <person name="Nakamura H."/>
            <person name="Ohtoshi R."/>
            <person name="Moran D.A.P."/>
            <person name="Shinohara A."/>
            <person name="Yoshida Y."/>
            <person name="Fujiwara M."/>
            <person name="Mori M."/>
            <person name="Tomita M."/>
            <person name="Arakawa K."/>
        </authorList>
    </citation>
    <scope>NUCLEOTIDE SEQUENCE [LARGE SCALE GENOMIC DNA]</scope>
</reference>
<comment type="caution">
    <text evidence="1">The sequence shown here is derived from an EMBL/GenBank/DDBJ whole genome shotgun (WGS) entry which is preliminary data.</text>
</comment>
<keyword evidence="2" id="KW-1185">Reference proteome</keyword>
<accession>A0A4Y2AN55</accession>
<gene>
    <name evidence="1" type="ORF">AVEN_190707_1</name>
</gene>
<dbReference type="Proteomes" id="UP000499080">
    <property type="component" value="Unassembled WGS sequence"/>
</dbReference>
<protein>
    <submittedName>
        <fullName evidence="1">Uncharacterized protein</fullName>
    </submittedName>
</protein>
<feature type="non-terminal residue" evidence="1">
    <location>
        <position position="1"/>
    </location>
</feature>
<evidence type="ECO:0000313" key="1">
    <source>
        <dbReference type="EMBL" id="GBL80937.1"/>
    </source>
</evidence>
<dbReference type="AlphaFoldDB" id="A0A4Y2AN55"/>
<dbReference type="EMBL" id="BGPR01156952">
    <property type="protein sequence ID" value="GBL80937.1"/>
    <property type="molecule type" value="Genomic_DNA"/>
</dbReference>
<name>A0A4Y2AN55_ARAVE</name>
<evidence type="ECO:0000313" key="2">
    <source>
        <dbReference type="Proteomes" id="UP000499080"/>
    </source>
</evidence>
<sequence length="70" mass="7850">LRWPSSKVSALRPEDSTEVSSCIGLVARYNIRRVSRAFSMVWCGSLERACQPSRSPVIRPCLKVTRTVAK</sequence>